<comment type="subcellular location">
    <subcellularLocation>
        <location evidence="1">Membrane</location>
        <topology evidence="1">Multi-pass membrane protein</topology>
    </subcellularLocation>
</comment>
<evidence type="ECO:0000256" key="5">
    <source>
        <dbReference type="ARBA" id="ARBA00023136"/>
    </source>
</evidence>
<dbReference type="InterPro" id="IPR037185">
    <property type="entry name" value="EmrE-like"/>
</dbReference>
<dbReference type="GO" id="GO:0016020">
    <property type="term" value="C:membrane"/>
    <property type="evidence" value="ECO:0007669"/>
    <property type="project" value="UniProtKB-SubCell"/>
</dbReference>
<dbReference type="Proteomes" id="UP000228948">
    <property type="component" value="Chromosome"/>
</dbReference>
<keyword evidence="3 6" id="KW-0812">Transmembrane</keyword>
<feature type="transmembrane region" description="Helical" evidence="6">
    <location>
        <begin position="130"/>
        <end position="148"/>
    </location>
</feature>
<accession>A0A2K8KC49</accession>
<dbReference type="EMBL" id="CP024899">
    <property type="protein sequence ID" value="ATX67012.1"/>
    <property type="molecule type" value="Genomic_DNA"/>
</dbReference>
<feature type="domain" description="EamA" evidence="7">
    <location>
        <begin position="163"/>
        <end position="294"/>
    </location>
</feature>
<dbReference type="RefSeq" id="WP_071481464.1">
    <property type="nucleotide sequence ID" value="NZ_CP024899.1"/>
</dbReference>
<feature type="transmembrane region" description="Helical" evidence="6">
    <location>
        <begin position="278"/>
        <end position="294"/>
    </location>
</feature>
<comment type="similarity">
    <text evidence="2">Belongs to the EamA transporter family.</text>
</comment>
<evidence type="ECO:0000256" key="2">
    <source>
        <dbReference type="ARBA" id="ARBA00007362"/>
    </source>
</evidence>
<evidence type="ECO:0000313" key="8">
    <source>
        <dbReference type="EMBL" id="ATX67012.1"/>
    </source>
</evidence>
<evidence type="ECO:0000259" key="7">
    <source>
        <dbReference type="Pfam" id="PF00892"/>
    </source>
</evidence>
<dbReference type="Pfam" id="PF00892">
    <property type="entry name" value="EamA"/>
    <property type="match status" value="2"/>
</dbReference>
<feature type="transmembrane region" description="Helical" evidence="6">
    <location>
        <begin position="12"/>
        <end position="33"/>
    </location>
</feature>
<evidence type="ECO:0000313" key="9">
    <source>
        <dbReference type="Proteomes" id="UP000228948"/>
    </source>
</evidence>
<dbReference type="PANTHER" id="PTHR32322:SF2">
    <property type="entry name" value="EAMA DOMAIN-CONTAINING PROTEIN"/>
    <property type="match status" value="1"/>
</dbReference>
<feature type="transmembrane region" description="Helical" evidence="6">
    <location>
        <begin position="251"/>
        <end position="272"/>
    </location>
</feature>
<evidence type="ECO:0000256" key="3">
    <source>
        <dbReference type="ARBA" id="ARBA00022692"/>
    </source>
</evidence>
<evidence type="ECO:0000256" key="6">
    <source>
        <dbReference type="SAM" id="Phobius"/>
    </source>
</evidence>
<protein>
    <submittedName>
        <fullName evidence="8">EamA/RhaT family transporter</fullName>
    </submittedName>
</protein>
<organism evidence="8 9">
    <name type="scientific">Roseinatronobacter bogoriensis subsp. barguzinensis</name>
    <dbReference type="NCBI Taxonomy" id="441209"/>
    <lineage>
        <taxon>Bacteria</taxon>
        <taxon>Pseudomonadati</taxon>
        <taxon>Pseudomonadota</taxon>
        <taxon>Alphaproteobacteria</taxon>
        <taxon>Rhodobacterales</taxon>
        <taxon>Paracoccaceae</taxon>
        <taxon>Roseinatronobacter</taxon>
    </lineage>
</organism>
<dbReference type="KEGG" id="rbg:BG454_15275"/>
<evidence type="ECO:0000256" key="1">
    <source>
        <dbReference type="ARBA" id="ARBA00004141"/>
    </source>
</evidence>
<feature type="transmembrane region" description="Helical" evidence="6">
    <location>
        <begin position="45"/>
        <end position="63"/>
    </location>
</feature>
<feature type="transmembrane region" description="Helical" evidence="6">
    <location>
        <begin position="223"/>
        <end position="244"/>
    </location>
</feature>
<feature type="transmembrane region" description="Helical" evidence="6">
    <location>
        <begin position="160"/>
        <end position="180"/>
    </location>
</feature>
<sequence>MHNPDTPLRLGIALAALVGIGALWGLGAPLVRFARLDGLGTFSVVFWQSAVGLMMLSILQLLRGRSALPRDPASLLLYAVVGLLGIVLPHLAGFWALGHIPAGVHALLTSLVPMFALALALGLRIERFRPLRALGLGLGAAAVALLVLPERSLPPSVPVGFVFISALAPLCYAIESAFVAHMSRAQAGALQALLGGSVVALLFMGPLTLAAGQPIIPAQANPALLAVIVSGASSAFAYAGYVALLRRAGSVFATQVAYLVTAWAMLWSVLLLGERHGSWVWLALLLMFAGLFLVQPRPRLAPTVPPGV</sequence>
<keyword evidence="4 6" id="KW-1133">Transmembrane helix</keyword>
<dbReference type="OrthoDB" id="8688375at2"/>
<proteinExistence type="inferred from homology"/>
<keyword evidence="5 6" id="KW-0472">Membrane</keyword>
<dbReference type="InterPro" id="IPR000620">
    <property type="entry name" value="EamA_dom"/>
</dbReference>
<dbReference type="PANTHER" id="PTHR32322">
    <property type="entry name" value="INNER MEMBRANE TRANSPORTER"/>
    <property type="match status" value="1"/>
</dbReference>
<dbReference type="InterPro" id="IPR050638">
    <property type="entry name" value="AA-Vitamin_Transporters"/>
</dbReference>
<feature type="domain" description="EamA" evidence="7">
    <location>
        <begin position="14"/>
        <end position="147"/>
    </location>
</feature>
<feature type="transmembrane region" description="Helical" evidence="6">
    <location>
        <begin position="103"/>
        <end position="123"/>
    </location>
</feature>
<reference evidence="8 9" key="1">
    <citation type="submission" date="2017-11" db="EMBL/GenBank/DDBJ databases">
        <title>Revised Sequence and Annotation of the Rhodobaca barguzinensis strain alga05 Genome.</title>
        <authorList>
            <person name="Kopejtka K."/>
            <person name="Tomasch J.M."/>
            <person name="Bunk B."/>
            <person name="Koblizek M."/>
        </authorList>
    </citation>
    <scope>NUCLEOTIDE SEQUENCE [LARGE SCALE GENOMIC DNA]</scope>
    <source>
        <strain evidence="9">alga05</strain>
    </source>
</reference>
<feature type="transmembrane region" description="Helical" evidence="6">
    <location>
        <begin position="192"/>
        <end position="211"/>
    </location>
</feature>
<dbReference type="SUPFAM" id="SSF103481">
    <property type="entry name" value="Multidrug resistance efflux transporter EmrE"/>
    <property type="match status" value="2"/>
</dbReference>
<gene>
    <name evidence="8" type="ORF">BG454_15275</name>
</gene>
<evidence type="ECO:0000256" key="4">
    <source>
        <dbReference type="ARBA" id="ARBA00022989"/>
    </source>
</evidence>
<name>A0A2K8KC49_9RHOB</name>
<feature type="transmembrane region" description="Helical" evidence="6">
    <location>
        <begin position="75"/>
        <end position="97"/>
    </location>
</feature>
<dbReference type="AlphaFoldDB" id="A0A2K8KC49"/>
<keyword evidence="9" id="KW-1185">Reference proteome</keyword>
<dbReference type="STRING" id="441209.GCA_001870665_02840"/>